<dbReference type="AlphaFoldDB" id="B3ES67"/>
<dbReference type="EMBL" id="CP001102">
    <property type="protein sequence ID" value="ACE06069.1"/>
    <property type="molecule type" value="Genomic_DNA"/>
</dbReference>
<sequence>MYSTNKRITAAILLCSQLLTITSCNNYPNIPTQPKVVRTEKGINKKPSKDDSILPLVDSLVITIADGKKLDLKYKNENWQAALITEDGVEQILTIVLEPGYSIAKLITAKEEEQRELVRLVASKKETLNAAYVYIGKQACTEQSITSQVQTKSSTKLSDDASASSRMLITSTAHTKIPISTLSKHIKEEQKLASKQGNSIIVNPIVDNIKQAIIKKDLPVSVLRNQGSILSPSIKPTYKDQQPKNNSPSITLIRGKALELHKKEAQDKREQAKPYNQADIAASITDSNGIAEQLTEEQAIPRFNSKRRPSSISNRCRRQVDGNC</sequence>
<evidence type="ECO:0000256" key="2">
    <source>
        <dbReference type="SAM" id="SignalP"/>
    </source>
</evidence>
<keyword evidence="2" id="KW-0732">Signal</keyword>
<dbReference type="PROSITE" id="PS51257">
    <property type="entry name" value="PROKAR_LIPOPROTEIN"/>
    <property type="match status" value="1"/>
</dbReference>
<keyword evidence="4" id="KW-1185">Reference proteome</keyword>
<dbReference type="RefSeq" id="WP_012472840.1">
    <property type="nucleotide sequence ID" value="NC_010830.1"/>
</dbReference>
<feature type="chain" id="PRO_5002788003" evidence="2">
    <location>
        <begin position="27"/>
        <end position="324"/>
    </location>
</feature>
<dbReference type="STRING" id="452471.Aasi_0677"/>
<gene>
    <name evidence="3" type="ordered locus">Aasi_0677</name>
</gene>
<dbReference type="KEGG" id="aas:Aasi_0677"/>
<name>B3ES67_AMOA5</name>
<feature type="signal peptide" evidence="2">
    <location>
        <begin position="1"/>
        <end position="26"/>
    </location>
</feature>
<organism evidence="3 4">
    <name type="scientific">Amoebophilus asiaticus (strain 5a2)</name>
    <dbReference type="NCBI Taxonomy" id="452471"/>
    <lineage>
        <taxon>Bacteria</taxon>
        <taxon>Pseudomonadati</taxon>
        <taxon>Bacteroidota</taxon>
        <taxon>Cytophagia</taxon>
        <taxon>Cytophagales</taxon>
        <taxon>Amoebophilaceae</taxon>
        <taxon>Candidatus Amoebophilus</taxon>
    </lineage>
</organism>
<reference evidence="3 4" key="1">
    <citation type="journal article" date="2010" name="J. Bacteriol.">
        <title>The genome of the amoeba symbiont 'Candidatus Amoebophilus asiaticus' reveals common mechanisms for host cell interaction among amoeba-associated bacteria.</title>
        <authorList>
            <person name="Schmitz-Esser S."/>
            <person name="Tischler P."/>
            <person name="Arnold R."/>
            <person name="Montanaro J."/>
            <person name="Wagner M."/>
            <person name="Rattei T."/>
            <person name="Horn M."/>
        </authorList>
    </citation>
    <scope>NUCLEOTIDE SEQUENCE [LARGE SCALE GENOMIC DNA]</scope>
    <source>
        <strain evidence="3 4">5a2</strain>
    </source>
</reference>
<dbReference type="Proteomes" id="UP000001227">
    <property type="component" value="Chromosome"/>
</dbReference>
<evidence type="ECO:0000313" key="4">
    <source>
        <dbReference type="Proteomes" id="UP000001227"/>
    </source>
</evidence>
<accession>B3ES67</accession>
<feature type="region of interest" description="Disordered" evidence="1">
    <location>
        <begin position="298"/>
        <end position="324"/>
    </location>
</feature>
<evidence type="ECO:0000313" key="3">
    <source>
        <dbReference type="EMBL" id="ACE06069.1"/>
    </source>
</evidence>
<dbReference type="HOGENOM" id="CLU_856964_0_0_10"/>
<evidence type="ECO:0000256" key="1">
    <source>
        <dbReference type="SAM" id="MobiDB-lite"/>
    </source>
</evidence>
<proteinExistence type="predicted"/>
<protein>
    <submittedName>
        <fullName evidence="3">Uncharacterized protein</fullName>
    </submittedName>
</protein>